<dbReference type="Proteomes" id="UP000285405">
    <property type="component" value="Unassembled WGS sequence"/>
</dbReference>
<dbReference type="OrthoDB" id="5982228at2759"/>
<dbReference type="PANTHER" id="PTHR11785:SF382">
    <property type="entry name" value="LOW-AFFINITY METHIONINE PERMEASE"/>
    <property type="match status" value="1"/>
</dbReference>
<dbReference type="PANTHER" id="PTHR11785">
    <property type="entry name" value="AMINO ACID TRANSPORTER"/>
    <property type="match status" value="1"/>
</dbReference>
<dbReference type="GO" id="GO:0016020">
    <property type="term" value="C:membrane"/>
    <property type="evidence" value="ECO:0007669"/>
    <property type="project" value="UniProtKB-SubCell"/>
</dbReference>
<comment type="subcellular location">
    <subcellularLocation>
        <location evidence="1">Membrane</location>
        <topology evidence="1">Multi-pass membrane protein</topology>
    </subcellularLocation>
</comment>
<dbReference type="AlphaFoldDB" id="A0A420HAZ9"/>
<feature type="transmembrane region" description="Helical" evidence="6">
    <location>
        <begin position="533"/>
        <end position="553"/>
    </location>
</feature>
<dbReference type="EMBL" id="MCBR01021036">
    <property type="protein sequence ID" value="RKF54609.1"/>
    <property type="molecule type" value="Genomic_DNA"/>
</dbReference>
<dbReference type="GO" id="GO:0015179">
    <property type="term" value="F:L-amino acid transmembrane transporter activity"/>
    <property type="evidence" value="ECO:0007669"/>
    <property type="project" value="TreeGrafter"/>
</dbReference>
<evidence type="ECO:0000313" key="8">
    <source>
        <dbReference type="Proteomes" id="UP000285405"/>
    </source>
</evidence>
<name>A0A420HAZ9_9PEZI</name>
<feature type="transmembrane region" description="Helical" evidence="6">
    <location>
        <begin position="248"/>
        <end position="266"/>
    </location>
</feature>
<feature type="transmembrane region" description="Helical" evidence="6">
    <location>
        <begin position="498"/>
        <end position="517"/>
    </location>
</feature>
<evidence type="ECO:0000256" key="5">
    <source>
        <dbReference type="SAM" id="MobiDB-lite"/>
    </source>
</evidence>
<feature type="transmembrane region" description="Helical" evidence="6">
    <location>
        <begin position="208"/>
        <end position="236"/>
    </location>
</feature>
<feature type="region of interest" description="Disordered" evidence="5">
    <location>
        <begin position="104"/>
        <end position="124"/>
    </location>
</feature>
<proteinExistence type="predicted"/>
<keyword evidence="4 6" id="KW-0472">Membrane</keyword>
<evidence type="ECO:0000313" key="7">
    <source>
        <dbReference type="EMBL" id="RKF54609.1"/>
    </source>
</evidence>
<feature type="transmembrane region" description="Helical" evidence="6">
    <location>
        <begin position="167"/>
        <end position="187"/>
    </location>
</feature>
<evidence type="ECO:0000256" key="3">
    <source>
        <dbReference type="ARBA" id="ARBA00022989"/>
    </source>
</evidence>
<feature type="transmembrane region" description="Helical" evidence="6">
    <location>
        <begin position="565"/>
        <end position="589"/>
    </location>
</feature>
<dbReference type="InterPro" id="IPR050598">
    <property type="entry name" value="AminoAcid_Transporter"/>
</dbReference>
<accession>A0A420HAZ9</accession>
<evidence type="ECO:0000256" key="2">
    <source>
        <dbReference type="ARBA" id="ARBA00022692"/>
    </source>
</evidence>
<comment type="caution">
    <text evidence="7">The sequence shown here is derived from an EMBL/GenBank/DDBJ whole genome shotgun (WGS) entry which is preliminary data.</text>
</comment>
<gene>
    <name evidence="7" type="ORF">GcC1_210062</name>
</gene>
<dbReference type="Pfam" id="PF13520">
    <property type="entry name" value="AA_permease_2"/>
    <property type="match status" value="1"/>
</dbReference>
<feature type="transmembrane region" description="Helical" evidence="6">
    <location>
        <begin position="367"/>
        <end position="390"/>
    </location>
</feature>
<keyword evidence="3 6" id="KW-1133">Transmembrane helix</keyword>
<evidence type="ECO:0000256" key="1">
    <source>
        <dbReference type="ARBA" id="ARBA00004141"/>
    </source>
</evidence>
<evidence type="ECO:0000256" key="6">
    <source>
        <dbReference type="SAM" id="Phobius"/>
    </source>
</evidence>
<feature type="transmembrane region" description="Helical" evidence="6">
    <location>
        <begin position="278"/>
        <end position="300"/>
    </location>
</feature>
<sequence>MDPPSQIGSFWKASISTALSPPRTNSIDFDQLPCTARRRSSAVNQINFAETSYASQHDSENTSWDQERKAIPTKPTRFNTINFSSRRQSILSSSRIQTRDDYFHERQPSLSESGRLPLSPRSSDFPQESKMGIFSAVNIILGKTVGVGIYSIPSSVFNSVGSVGASILLWVAGCLISYCGLAVYLDLGTGIPKSGGERVYLERIYRKPFKLVSCIFMAYVVLLGISTPICIIFGEYTMYGFGIVPGRWNVRSVAFITITFICVLHARFPRFGQRMINCLSISTIVMLFILVISGIVGAWMRVGVPKHPSDQNLSTAQKNFSNLFAGSSTQPYNYATALIKILYCFRGYSTANQVVTDFRNPIQTLKVAAPLALGIISISYILVIISYFLVVSTDDFRTSGVIIAGHFFRNVFGPVVGENVFPFFIMINAFGNIAATCYAQARVNQELGKEGLIPFSSWLTKKKIWDTPTPGLFIHWFISVLAIILPPPGQIYNFLVDVGGYPISIISVAISLGLIYLRNCPQENWTSHFHAKYPFILVFAASNCLLLVIPWIKPTLARVDSQLQYYAYPATALAVMGSGIIYWGCWAYLEPLLEKMARSGPRANRNNLLVSDTLED</sequence>
<dbReference type="Gene3D" id="1.20.1740.10">
    <property type="entry name" value="Amino acid/polyamine transporter I"/>
    <property type="match status" value="1"/>
</dbReference>
<dbReference type="InterPro" id="IPR002293">
    <property type="entry name" value="AA/rel_permease1"/>
</dbReference>
<keyword evidence="2 6" id="KW-0812">Transmembrane</keyword>
<organism evidence="7 8">
    <name type="scientific">Golovinomyces cichoracearum</name>
    <dbReference type="NCBI Taxonomy" id="62708"/>
    <lineage>
        <taxon>Eukaryota</taxon>
        <taxon>Fungi</taxon>
        <taxon>Dikarya</taxon>
        <taxon>Ascomycota</taxon>
        <taxon>Pezizomycotina</taxon>
        <taxon>Leotiomycetes</taxon>
        <taxon>Erysiphales</taxon>
        <taxon>Erysiphaceae</taxon>
        <taxon>Golovinomyces</taxon>
    </lineage>
</organism>
<reference evidence="7 8" key="1">
    <citation type="journal article" date="2018" name="BMC Genomics">
        <title>Comparative genome analyses reveal sequence features reflecting distinct modes of host-adaptation between dicot and monocot powdery mildew.</title>
        <authorList>
            <person name="Wu Y."/>
            <person name="Ma X."/>
            <person name="Pan Z."/>
            <person name="Kale S.D."/>
            <person name="Song Y."/>
            <person name="King H."/>
            <person name="Zhang Q."/>
            <person name="Presley C."/>
            <person name="Deng X."/>
            <person name="Wei C.I."/>
            <person name="Xiao S."/>
        </authorList>
    </citation>
    <scope>NUCLEOTIDE SEQUENCE [LARGE SCALE GENOMIC DNA]</scope>
    <source>
        <strain evidence="7">UCSC1</strain>
    </source>
</reference>
<feature type="transmembrane region" description="Helical" evidence="6">
    <location>
        <begin position="472"/>
        <end position="492"/>
    </location>
</feature>
<feature type="transmembrane region" description="Helical" evidence="6">
    <location>
        <begin position="131"/>
        <end position="152"/>
    </location>
</feature>
<protein>
    <submittedName>
        <fullName evidence="7">High-affinity methionine permease</fullName>
    </submittedName>
</protein>
<evidence type="ECO:0000256" key="4">
    <source>
        <dbReference type="ARBA" id="ARBA00023136"/>
    </source>
</evidence>